<dbReference type="PROSITE" id="PS51417">
    <property type="entry name" value="ARF"/>
    <property type="match status" value="1"/>
</dbReference>
<proteinExistence type="inferred from homology"/>
<comment type="similarity">
    <text evidence="3">Belongs to the small GTPase superfamily. Arf family.</text>
</comment>
<dbReference type="SMART" id="SM00177">
    <property type="entry name" value="ARF"/>
    <property type="match status" value="1"/>
</dbReference>
<evidence type="ECO:0000313" key="5">
    <source>
        <dbReference type="Proteomes" id="UP001141327"/>
    </source>
</evidence>
<dbReference type="CDD" id="cd00878">
    <property type="entry name" value="Arf_Arl"/>
    <property type="match status" value="1"/>
</dbReference>
<protein>
    <submittedName>
        <fullName evidence="4">ADP-ribosylation factor 1</fullName>
    </submittedName>
</protein>
<accession>A0ABQ8UJ82</accession>
<dbReference type="PANTHER" id="PTHR11711">
    <property type="entry name" value="ADP RIBOSYLATION FACTOR-RELATED"/>
    <property type="match status" value="1"/>
</dbReference>
<dbReference type="Gene3D" id="3.40.50.300">
    <property type="entry name" value="P-loop containing nucleotide triphosphate hydrolases"/>
    <property type="match status" value="1"/>
</dbReference>
<dbReference type="EMBL" id="JAPMOS010000031">
    <property type="protein sequence ID" value="KAJ4458283.1"/>
    <property type="molecule type" value="Genomic_DNA"/>
</dbReference>
<keyword evidence="2 3" id="KW-0342">GTP-binding</keyword>
<dbReference type="InterPro" id="IPR027417">
    <property type="entry name" value="P-loop_NTPase"/>
</dbReference>
<dbReference type="InterPro" id="IPR006689">
    <property type="entry name" value="Small_GTPase_ARF/SAR"/>
</dbReference>
<name>A0ABQ8UJ82_9EUKA</name>
<dbReference type="InterPro" id="IPR005225">
    <property type="entry name" value="Small_GTP-bd"/>
</dbReference>
<dbReference type="Proteomes" id="UP001141327">
    <property type="component" value="Unassembled WGS sequence"/>
</dbReference>
<dbReference type="NCBIfam" id="TIGR00231">
    <property type="entry name" value="small_GTP"/>
    <property type="match status" value="1"/>
</dbReference>
<evidence type="ECO:0000256" key="3">
    <source>
        <dbReference type="RuleBase" id="RU003925"/>
    </source>
</evidence>
<evidence type="ECO:0000313" key="4">
    <source>
        <dbReference type="EMBL" id="KAJ4458283.1"/>
    </source>
</evidence>
<gene>
    <name evidence="4" type="ORF">PAPYR_5958</name>
</gene>
<dbReference type="InterPro" id="IPR024156">
    <property type="entry name" value="Small_GTPase_ARF"/>
</dbReference>
<keyword evidence="1 3" id="KW-0547">Nucleotide-binding</keyword>
<evidence type="ECO:0000256" key="1">
    <source>
        <dbReference type="ARBA" id="ARBA00022741"/>
    </source>
</evidence>
<sequence>MGAAFSAFFRKLFKKLEVRIVMVGLDESGKSSILSKIKGVNAVPVPTVGYNYDKVVIDKTTFCVWDVGGQEKIRGLWPHYYKGSKAMIFVVDSADHRRITCGHPETNCNQCAACELRKLLNSPDLAESTFLIFANKQDLPGALHVEQIHSALGLPNDPRRKIHIQPCSALTSEGLAAGFTWLSDNLPPGASE</sequence>
<keyword evidence="5" id="KW-1185">Reference proteome</keyword>
<dbReference type="SMART" id="SM00178">
    <property type="entry name" value="SAR"/>
    <property type="match status" value="1"/>
</dbReference>
<organism evidence="4 5">
    <name type="scientific">Paratrimastix pyriformis</name>
    <dbReference type="NCBI Taxonomy" id="342808"/>
    <lineage>
        <taxon>Eukaryota</taxon>
        <taxon>Metamonada</taxon>
        <taxon>Preaxostyla</taxon>
        <taxon>Paratrimastigidae</taxon>
        <taxon>Paratrimastix</taxon>
    </lineage>
</organism>
<reference evidence="4" key="1">
    <citation type="journal article" date="2022" name="bioRxiv">
        <title>Genomics of Preaxostyla Flagellates Illuminates Evolutionary Transitions and the Path Towards Mitochondrial Loss.</title>
        <authorList>
            <person name="Novak L.V.F."/>
            <person name="Treitli S.C."/>
            <person name="Pyrih J."/>
            <person name="Halakuc P."/>
            <person name="Pipaliya S.V."/>
            <person name="Vacek V."/>
            <person name="Brzon O."/>
            <person name="Soukal P."/>
            <person name="Eme L."/>
            <person name="Dacks J.B."/>
            <person name="Karnkowska A."/>
            <person name="Elias M."/>
            <person name="Hampl V."/>
        </authorList>
    </citation>
    <scope>NUCLEOTIDE SEQUENCE</scope>
    <source>
        <strain evidence="4">RCP-MX</strain>
    </source>
</reference>
<dbReference type="PRINTS" id="PR00328">
    <property type="entry name" value="SAR1GTPBP"/>
</dbReference>
<comment type="caution">
    <text evidence="4">The sequence shown here is derived from an EMBL/GenBank/DDBJ whole genome shotgun (WGS) entry which is preliminary data.</text>
</comment>
<dbReference type="SUPFAM" id="SSF52540">
    <property type="entry name" value="P-loop containing nucleoside triphosphate hydrolases"/>
    <property type="match status" value="1"/>
</dbReference>
<evidence type="ECO:0000256" key="2">
    <source>
        <dbReference type="ARBA" id="ARBA00023134"/>
    </source>
</evidence>
<dbReference type="Pfam" id="PF00025">
    <property type="entry name" value="Arf"/>
    <property type="match status" value="1"/>
</dbReference>